<dbReference type="EMBL" id="LFZO01000149">
    <property type="protein sequence ID" value="KXT12505.1"/>
    <property type="molecule type" value="Genomic_DNA"/>
</dbReference>
<evidence type="ECO:0000313" key="2">
    <source>
        <dbReference type="EMBL" id="KXT12504.1"/>
    </source>
</evidence>
<dbReference type="EMBL" id="LFZO01000149">
    <property type="protein sequence ID" value="KXT12506.1"/>
    <property type="molecule type" value="Genomic_DNA"/>
</dbReference>
<keyword evidence="3" id="KW-1185">Reference proteome</keyword>
<feature type="chain" id="PRO_5007807110" evidence="1">
    <location>
        <begin position="17"/>
        <end position="211"/>
    </location>
</feature>
<gene>
    <name evidence="2" type="ORF">AC579_10342</name>
</gene>
<dbReference type="EMBL" id="LFZO01000149">
    <property type="protein sequence ID" value="KXT12504.1"/>
    <property type="molecule type" value="Genomic_DNA"/>
</dbReference>
<dbReference type="OrthoDB" id="3648791at2759"/>
<proteinExistence type="predicted"/>
<dbReference type="STRING" id="113226.A0A139ICT2"/>
<comment type="caution">
    <text evidence="2">The sequence shown here is derived from an EMBL/GenBank/DDBJ whole genome shotgun (WGS) entry which is preliminary data.</text>
</comment>
<dbReference type="AlphaFoldDB" id="A0A139ICT2"/>
<accession>A0A139ICT2</accession>
<name>A0A139ICT2_9PEZI</name>
<reference evidence="2 3" key="1">
    <citation type="submission" date="2015-07" db="EMBL/GenBank/DDBJ databases">
        <title>Comparative genomics of the Sigatoka disease complex on banana suggests a link between parallel evolutionary changes in Pseudocercospora fijiensis and Pseudocercospora eumusae and increased virulence on the banana host.</title>
        <authorList>
            <person name="Chang T.-C."/>
            <person name="Salvucci A."/>
            <person name="Crous P.W."/>
            <person name="Stergiopoulos I."/>
        </authorList>
    </citation>
    <scope>NUCLEOTIDE SEQUENCE [LARGE SCALE GENOMIC DNA]</scope>
    <source>
        <strain evidence="2 3">CBS 116634</strain>
    </source>
</reference>
<sequence length="211" mass="22352">MLKVTIFSYLGTLCSATVIPTCKSFTETFDTLQPNPLGEVLPILNQVGTGTYKNLNYGTAVLTPFENSLLPPITPKSPNNTAVIGVGLTLIGGLPTGSVGITPQSTIKPAGTTKSFDLDSLYIACGLNAMNSLVGVRTACGVTITGKDINGNDLPSQTLEWGPDELVGSSMEYWKLDGIVKAKEVTIKITSSLSQTLTIVFLDNVKYCVRT</sequence>
<organism evidence="2 3">
    <name type="scientific">Pseudocercospora musae</name>
    <dbReference type="NCBI Taxonomy" id="113226"/>
    <lineage>
        <taxon>Eukaryota</taxon>
        <taxon>Fungi</taxon>
        <taxon>Dikarya</taxon>
        <taxon>Ascomycota</taxon>
        <taxon>Pezizomycotina</taxon>
        <taxon>Dothideomycetes</taxon>
        <taxon>Dothideomycetidae</taxon>
        <taxon>Mycosphaerellales</taxon>
        <taxon>Mycosphaerellaceae</taxon>
        <taxon>Pseudocercospora</taxon>
    </lineage>
</organism>
<protein>
    <submittedName>
        <fullName evidence="2">Uncharacterized protein</fullName>
    </submittedName>
</protein>
<feature type="signal peptide" evidence="1">
    <location>
        <begin position="1"/>
        <end position="16"/>
    </location>
</feature>
<evidence type="ECO:0000256" key="1">
    <source>
        <dbReference type="SAM" id="SignalP"/>
    </source>
</evidence>
<dbReference type="Proteomes" id="UP000073492">
    <property type="component" value="Unassembled WGS sequence"/>
</dbReference>
<keyword evidence="1" id="KW-0732">Signal</keyword>
<evidence type="ECO:0000313" key="3">
    <source>
        <dbReference type="Proteomes" id="UP000073492"/>
    </source>
</evidence>